<reference evidence="2 3" key="1">
    <citation type="journal article" date="2013" name="Genome Announc.">
        <title>Draft genome sequences for three mercury-methylating, sulfate-reducing bacteria.</title>
        <authorList>
            <person name="Brown S.D."/>
            <person name="Hurt R.A.Jr."/>
            <person name="Gilmour C.C."/>
            <person name="Elias D.A."/>
        </authorList>
    </citation>
    <scope>NUCLEOTIDE SEQUENCE [LARGE SCALE GENOMIC DNA]</scope>
    <source>
        <strain evidence="2 3">DSM 2059</strain>
    </source>
</reference>
<dbReference type="Gene3D" id="3.40.50.2000">
    <property type="entry name" value="Glycogen Phosphorylase B"/>
    <property type="match status" value="2"/>
</dbReference>
<accession>S7TGT9</accession>
<dbReference type="GO" id="GO:0009103">
    <property type="term" value="P:lipopolysaccharide biosynthetic process"/>
    <property type="evidence" value="ECO:0007669"/>
    <property type="project" value="TreeGrafter"/>
</dbReference>
<dbReference type="Proteomes" id="UP000014977">
    <property type="component" value="Unassembled WGS sequence"/>
</dbReference>
<evidence type="ECO:0000256" key="1">
    <source>
        <dbReference type="ARBA" id="ARBA00022679"/>
    </source>
</evidence>
<proteinExistence type="predicted"/>
<dbReference type="RefSeq" id="WP_020877832.1">
    <property type="nucleotide sequence ID" value="NZ_ATHJ01000105.1"/>
</dbReference>
<evidence type="ECO:0000313" key="2">
    <source>
        <dbReference type="EMBL" id="EPR36016.1"/>
    </source>
</evidence>
<dbReference type="GO" id="GO:0016757">
    <property type="term" value="F:glycosyltransferase activity"/>
    <property type="evidence" value="ECO:0007669"/>
    <property type="project" value="TreeGrafter"/>
</dbReference>
<dbReference type="CDD" id="cd03801">
    <property type="entry name" value="GT4_PimA-like"/>
    <property type="match status" value="1"/>
</dbReference>
<sequence length="380" mass="42533">MRTAYVTTYNSSDVHAWSGLGTHILGALQDSGFQTEIIANLKQADPPRGFRFKKALYSKLLSRKYLLDREPAVLKNYADQVAVALKSMDCDLVFSPGTMPIAYLETRKPIVFWTDATFAGMIDFYPGFSNLCAESIRDGNRMEQSALSKCRLALYASEWAANTAIQHYDVDPAKVKVIPFGANINCNRNMQDIETLVQGKHFDICKLLFVGVDWIRKGGELALKVVELLNQRGIRSELHLVGCDPGIRLPSFVKSYGFLSKKTEEGRRTFDRLMSESHFFILPSRAECYGLVFAEASSFGLPSLATNVGGIPTVVQDGKNGRTFPLDAAPEQYCDYIERLISSRQEYDALSLSSFREYSERLNWGAAGRKLYDLVRESCG</sequence>
<evidence type="ECO:0000313" key="3">
    <source>
        <dbReference type="Proteomes" id="UP000014977"/>
    </source>
</evidence>
<comment type="caution">
    <text evidence="2">The sequence shown here is derived from an EMBL/GenBank/DDBJ whole genome shotgun (WGS) entry which is preliminary data.</text>
</comment>
<dbReference type="OrthoDB" id="9802525at2"/>
<dbReference type="PANTHER" id="PTHR46401:SF2">
    <property type="entry name" value="GLYCOSYLTRANSFERASE WBBK-RELATED"/>
    <property type="match status" value="1"/>
</dbReference>
<dbReference type="EMBL" id="ATHJ01000105">
    <property type="protein sequence ID" value="EPR36016.1"/>
    <property type="molecule type" value="Genomic_DNA"/>
</dbReference>
<protein>
    <submittedName>
        <fullName evidence="2">Glycosyl transferase group 1</fullName>
    </submittedName>
</protein>
<dbReference type="SUPFAM" id="SSF53756">
    <property type="entry name" value="UDP-Glycosyltransferase/glycogen phosphorylase"/>
    <property type="match status" value="1"/>
</dbReference>
<dbReference type="Pfam" id="PF13692">
    <property type="entry name" value="Glyco_trans_1_4"/>
    <property type="match status" value="1"/>
</dbReference>
<dbReference type="AlphaFoldDB" id="S7TGT9"/>
<organism evidence="2 3">
    <name type="scientific">Desulfococcus multivorans DSM 2059</name>
    <dbReference type="NCBI Taxonomy" id="1121405"/>
    <lineage>
        <taxon>Bacteria</taxon>
        <taxon>Pseudomonadati</taxon>
        <taxon>Thermodesulfobacteriota</taxon>
        <taxon>Desulfobacteria</taxon>
        <taxon>Desulfobacterales</taxon>
        <taxon>Desulfococcaceae</taxon>
        <taxon>Desulfococcus</taxon>
    </lineage>
</organism>
<dbReference type="STRING" id="897.B2D07_16265"/>
<keyword evidence="1 2" id="KW-0808">Transferase</keyword>
<dbReference type="eggNOG" id="COG0438">
    <property type="taxonomic scope" value="Bacteria"/>
</dbReference>
<keyword evidence="3" id="KW-1185">Reference proteome</keyword>
<name>S7TGT9_DESML</name>
<dbReference type="PANTHER" id="PTHR46401">
    <property type="entry name" value="GLYCOSYLTRANSFERASE WBBK-RELATED"/>
    <property type="match status" value="1"/>
</dbReference>
<gene>
    <name evidence="2" type="ORF">dsmv_0721</name>
</gene>